<dbReference type="InterPro" id="IPR034353">
    <property type="entry name" value="ABT1/ESF2_RRM"/>
</dbReference>
<feature type="region of interest" description="Disordered" evidence="8">
    <location>
        <begin position="280"/>
        <end position="340"/>
    </location>
</feature>
<dbReference type="Gene3D" id="3.30.70.330">
    <property type="match status" value="1"/>
</dbReference>
<evidence type="ECO:0000313" key="10">
    <source>
        <dbReference type="Proteomes" id="UP000281468"/>
    </source>
</evidence>
<comment type="caution">
    <text evidence="9">The sequence shown here is derived from an EMBL/GenBank/DDBJ whole genome shotgun (WGS) entry which is preliminary data.</text>
</comment>
<evidence type="ECO:0000256" key="5">
    <source>
        <dbReference type="ARBA" id="ARBA00025024"/>
    </source>
</evidence>
<gene>
    <name evidence="9" type="ORF">D0862_00285</name>
</gene>
<reference evidence="9 10" key="1">
    <citation type="journal article" date="2018" name="BMC Genomics">
        <title>Genomic evidence for intraspecific hybridization in a clonal and extremely halotolerant yeast.</title>
        <authorList>
            <person name="Gostincar C."/>
            <person name="Stajich J.E."/>
            <person name="Zupancic J."/>
            <person name="Zalar P."/>
            <person name="Gunde-Cimerman N."/>
        </authorList>
    </citation>
    <scope>NUCLEOTIDE SEQUENCE [LARGE SCALE GENOMIC DNA]</scope>
    <source>
        <strain evidence="9 10">EXF-171</strain>
    </source>
</reference>
<keyword evidence="7" id="KW-0175">Coiled coil</keyword>
<dbReference type="PANTHER" id="PTHR12311">
    <property type="entry name" value="ACTIVATOR OF BASAL TRANSCRIPTION 1"/>
    <property type="match status" value="1"/>
</dbReference>
<feature type="compositionally biased region" description="Basic and acidic residues" evidence="8">
    <location>
        <begin position="42"/>
        <end position="57"/>
    </location>
</feature>
<evidence type="ECO:0000256" key="8">
    <source>
        <dbReference type="SAM" id="MobiDB-lite"/>
    </source>
</evidence>
<keyword evidence="3" id="KW-0694">RNA-binding</keyword>
<feature type="compositionally biased region" description="Acidic residues" evidence="8">
    <location>
        <begin position="90"/>
        <end position="108"/>
    </location>
</feature>
<dbReference type="InterPro" id="IPR035979">
    <property type="entry name" value="RBD_domain_sf"/>
</dbReference>
<organism evidence="9 10">
    <name type="scientific">Hortaea werneckii</name>
    <name type="common">Black yeast</name>
    <name type="synonym">Cladosporium werneckii</name>
    <dbReference type="NCBI Taxonomy" id="91943"/>
    <lineage>
        <taxon>Eukaryota</taxon>
        <taxon>Fungi</taxon>
        <taxon>Dikarya</taxon>
        <taxon>Ascomycota</taxon>
        <taxon>Pezizomycotina</taxon>
        <taxon>Dothideomycetes</taxon>
        <taxon>Dothideomycetidae</taxon>
        <taxon>Mycosphaerellales</taxon>
        <taxon>Teratosphaeriaceae</taxon>
        <taxon>Hortaea</taxon>
    </lineage>
</organism>
<dbReference type="SUPFAM" id="SSF54928">
    <property type="entry name" value="RNA-binding domain, RBD"/>
    <property type="match status" value="1"/>
</dbReference>
<dbReference type="GO" id="GO:0005730">
    <property type="term" value="C:nucleolus"/>
    <property type="evidence" value="ECO:0007669"/>
    <property type="project" value="UniProtKB-SubCell"/>
</dbReference>
<dbReference type="GO" id="GO:0034462">
    <property type="term" value="P:small-subunit processome assembly"/>
    <property type="evidence" value="ECO:0007669"/>
    <property type="project" value="TreeGrafter"/>
</dbReference>
<dbReference type="GO" id="GO:0000447">
    <property type="term" value="P:endonucleolytic cleavage in ITS1 to separate SSU-rRNA from 5.8S rRNA and LSU-rRNA from tricistronic rRNA transcript (SSU-rRNA, 5.8S rRNA, LSU-rRNA)"/>
    <property type="evidence" value="ECO:0007669"/>
    <property type="project" value="TreeGrafter"/>
</dbReference>
<dbReference type="EMBL" id="QWIQ01000003">
    <property type="protein sequence ID" value="RMZ18465.1"/>
    <property type="molecule type" value="Genomic_DNA"/>
</dbReference>
<dbReference type="GO" id="GO:0003723">
    <property type="term" value="F:RNA binding"/>
    <property type="evidence" value="ECO:0007669"/>
    <property type="project" value="UniProtKB-KW"/>
</dbReference>
<comment type="similarity">
    <text evidence="2">Belongs to the ESF2/ABP1 family.</text>
</comment>
<name>A0A3M7HZE2_HORWE</name>
<protein>
    <recommendedName>
        <fullName evidence="6">18S rRNA factor 2</fullName>
    </recommendedName>
</protein>
<evidence type="ECO:0000256" key="2">
    <source>
        <dbReference type="ARBA" id="ARBA00005819"/>
    </source>
</evidence>
<dbReference type="GO" id="GO:0000472">
    <property type="term" value="P:endonucleolytic cleavage to generate mature 5'-end of SSU-rRNA from (SSU-rRNA, 5.8S rRNA, LSU-rRNA)"/>
    <property type="evidence" value="ECO:0007669"/>
    <property type="project" value="TreeGrafter"/>
</dbReference>
<evidence type="ECO:0000256" key="6">
    <source>
        <dbReference type="ARBA" id="ARBA00032634"/>
    </source>
</evidence>
<dbReference type="PANTHER" id="PTHR12311:SF7">
    <property type="entry name" value="ACTIVATOR OF BASAL TRANSCRIPTION 1"/>
    <property type="match status" value="1"/>
</dbReference>
<dbReference type="InterPro" id="IPR039119">
    <property type="entry name" value="ABT1/Esf2"/>
</dbReference>
<evidence type="ECO:0000256" key="4">
    <source>
        <dbReference type="ARBA" id="ARBA00023242"/>
    </source>
</evidence>
<dbReference type="InterPro" id="IPR012677">
    <property type="entry name" value="Nucleotide-bd_a/b_plait_sf"/>
</dbReference>
<dbReference type="CDD" id="cd12263">
    <property type="entry name" value="RRM_ABT1_like"/>
    <property type="match status" value="1"/>
</dbReference>
<dbReference type="Proteomes" id="UP000281468">
    <property type="component" value="Unassembled WGS sequence"/>
</dbReference>
<sequence>MSTRKRNEFLDAEESEEEQGGYNSDEIEEGRGAIGGRANKRQRTEDVDSDDASFHSLEDEEEQQEKGGKQTSRTKVQSEGADRFQLGSDFDNDDDEQDALQAEEDEEQSTTPKHSKLKTPKSVAASEKAARKSGVVYISRVPPFMKPQTLRHYLAPHALKGLGRIFLTPEDHEQHVQRVKRGGNKKKSFTDGWVEFASKTEAKLAAETLNGNIIGGKKGNFYHDDLWNMKYLKGFKWSHLTEQIANENAERAARLREEVRRTRQENKAFVEDVERGKMLEGMESKKKAKRKAAGDAESPADVGEQKKARDFKQRKVQGKEDRKGKAEQSAELKNVLGKIF</sequence>
<feature type="region of interest" description="Disordered" evidence="8">
    <location>
        <begin position="1"/>
        <end position="129"/>
    </location>
</feature>
<feature type="compositionally biased region" description="Basic and acidic residues" evidence="8">
    <location>
        <begin position="303"/>
        <end position="330"/>
    </location>
</feature>
<feature type="compositionally biased region" description="Acidic residues" evidence="8">
    <location>
        <begin position="10"/>
        <end position="19"/>
    </location>
</feature>
<dbReference type="GO" id="GO:0000480">
    <property type="term" value="P:endonucleolytic cleavage in 5'-ETS of tricistronic rRNA transcript (SSU-rRNA, 5.8S rRNA, LSU-rRNA)"/>
    <property type="evidence" value="ECO:0007669"/>
    <property type="project" value="TreeGrafter"/>
</dbReference>
<comment type="subcellular location">
    <subcellularLocation>
        <location evidence="1">Nucleus</location>
        <location evidence="1">Nucleolus</location>
    </subcellularLocation>
</comment>
<proteinExistence type="inferred from homology"/>
<evidence type="ECO:0000256" key="1">
    <source>
        <dbReference type="ARBA" id="ARBA00004604"/>
    </source>
</evidence>
<accession>A0A3M7HZE2</accession>
<evidence type="ECO:0000256" key="7">
    <source>
        <dbReference type="SAM" id="Coils"/>
    </source>
</evidence>
<keyword evidence="4" id="KW-0539">Nucleus</keyword>
<dbReference type="AlphaFoldDB" id="A0A3M7HZE2"/>
<feature type="coiled-coil region" evidence="7">
    <location>
        <begin position="245"/>
        <end position="272"/>
    </location>
</feature>
<evidence type="ECO:0000256" key="3">
    <source>
        <dbReference type="ARBA" id="ARBA00022884"/>
    </source>
</evidence>
<comment type="function">
    <text evidence="5">Involved in the small subunit (SSU) processome assembly and function, and in the 18S rRNA synthesis. Required for the early cleavages at sites A0, A1 and A2.</text>
</comment>
<evidence type="ECO:0000313" key="9">
    <source>
        <dbReference type="EMBL" id="RMZ18465.1"/>
    </source>
</evidence>